<sequence length="876" mass="95700">MDSPHEREPQAADAQGSSEHALPNQDTHIEHGTASIAQEDSQPRTEEPDPENPNYQLRTEHDTTAASAANVSVIDEAAYERIEQALRASNNTPFPTAPEQGTETAANRELTYSAMQPGVAEDQAQGQGIGNAAEEPNQNHENPPQVGLHAVENASRHDTLQNLGRSGVQVATEAAEALRGNPYMLAASVDAVRKEPDETKHEHMDGDQAAEAGLQQGNAALVAYDAAPHVDAPRDQETFQHAQGPTFEKDATNSGNVLDHTHPMKPDPSHEEQEHEASDQESEGDSVISGDEDMDEDNEDDEDQAEELRLLVQKNAARARSTWAQRGNLLHDDFQFGDQAFQNQSPQAHFNPMVKQEPGLEHSLHQNHADGPSPFQYPAHQNMPFDPMFSGVMHASQQHEQYMPPHQTHAGMPINLGRGGGTIPSFPYQSMVGGGYQHAPFATPHMGMPFAHGPPGTFEIPNHASRPPQSTLGSSMYVRPHMLPHTHNMAPHGRAAPAKQQKQGRKSKKIVDEHDCGEEDESSDDEPLLTRRKRHPSATSDSVLGDSSPPVQSKKPLNNSRREEDSNVEFISSKSKGKKTPTKPTQKAAPQPAPPAQPTRRDSTSSNASINWTLPKYDLQTEPGKTKHDPTVAKISIPNLVREELLLSPDHAEQETHLLVNLFLPAQQALSEPDPEPAVAVLNFHTIAVMVIEAYVQYEIGDEFGTGRGHWHNAHDEGQEEYERLRDARDADPDEIFFAVIDRWRAGLEAGKQPSKLIRGAQEFCDTALDLVYYIKENGLVKERKRAVRADKGVKKGARKVGDGEGDGDGDGGHTVGVGAGKGAKSGKRAAPVNTVEARKKPKVEKAKAKGKAAEKTKRKRKDTGPAITVMKAERK</sequence>
<feature type="region of interest" description="Disordered" evidence="1">
    <location>
        <begin position="455"/>
        <end position="611"/>
    </location>
</feature>
<feature type="region of interest" description="Disordered" evidence="1">
    <location>
        <begin position="84"/>
        <end position="157"/>
    </location>
</feature>
<feature type="compositionally biased region" description="Gly residues" evidence="1">
    <location>
        <begin position="813"/>
        <end position="824"/>
    </location>
</feature>
<name>A0A8K0VW04_9PLEO</name>
<protein>
    <submittedName>
        <fullName evidence="2">Uncharacterized protein</fullName>
    </submittedName>
</protein>
<feature type="compositionally biased region" description="Acidic residues" evidence="1">
    <location>
        <begin position="515"/>
        <end position="527"/>
    </location>
</feature>
<feature type="compositionally biased region" description="Basic and acidic residues" evidence="1">
    <location>
        <begin position="1"/>
        <end position="10"/>
    </location>
</feature>
<dbReference type="AlphaFoldDB" id="A0A8K0VW04"/>
<feature type="compositionally biased region" description="Polar residues" evidence="1">
    <location>
        <begin position="549"/>
        <end position="559"/>
    </location>
</feature>
<dbReference type="Proteomes" id="UP000813461">
    <property type="component" value="Unassembled WGS sequence"/>
</dbReference>
<feature type="compositionally biased region" description="Basic and acidic residues" evidence="1">
    <location>
        <begin position="191"/>
        <end position="206"/>
    </location>
</feature>
<dbReference type="OrthoDB" id="3796908at2759"/>
<dbReference type="EMBL" id="JAGMVJ010000016">
    <property type="protein sequence ID" value="KAH7079608.1"/>
    <property type="molecule type" value="Genomic_DNA"/>
</dbReference>
<gene>
    <name evidence="2" type="ORF">FB567DRAFT_606971</name>
</gene>
<evidence type="ECO:0000256" key="1">
    <source>
        <dbReference type="SAM" id="MobiDB-lite"/>
    </source>
</evidence>
<feature type="compositionally biased region" description="Basic and acidic residues" evidence="1">
    <location>
        <begin position="259"/>
        <end position="278"/>
    </location>
</feature>
<feature type="compositionally biased region" description="Polar residues" evidence="1">
    <location>
        <begin position="87"/>
        <end position="105"/>
    </location>
</feature>
<feature type="compositionally biased region" description="Basic and acidic residues" evidence="1">
    <location>
        <begin position="844"/>
        <end position="856"/>
    </location>
</feature>
<proteinExistence type="predicted"/>
<feature type="region of interest" description="Disordered" evidence="1">
    <location>
        <begin position="792"/>
        <end position="876"/>
    </location>
</feature>
<evidence type="ECO:0000313" key="2">
    <source>
        <dbReference type="EMBL" id="KAH7079608.1"/>
    </source>
</evidence>
<reference evidence="2" key="1">
    <citation type="journal article" date="2021" name="Nat. Commun.">
        <title>Genetic determinants of endophytism in the Arabidopsis root mycobiome.</title>
        <authorList>
            <person name="Mesny F."/>
            <person name="Miyauchi S."/>
            <person name="Thiergart T."/>
            <person name="Pickel B."/>
            <person name="Atanasova L."/>
            <person name="Karlsson M."/>
            <person name="Huettel B."/>
            <person name="Barry K.W."/>
            <person name="Haridas S."/>
            <person name="Chen C."/>
            <person name="Bauer D."/>
            <person name="Andreopoulos W."/>
            <person name="Pangilinan J."/>
            <person name="LaButti K."/>
            <person name="Riley R."/>
            <person name="Lipzen A."/>
            <person name="Clum A."/>
            <person name="Drula E."/>
            <person name="Henrissat B."/>
            <person name="Kohler A."/>
            <person name="Grigoriev I.V."/>
            <person name="Martin F.M."/>
            <person name="Hacquard S."/>
        </authorList>
    </citation>
    <scope>NUCLEOTIDE SEQUENCE</scope>
    <source>
        <strain evidence="2">MPI-SDFR-AT-0120</strain>
    </source>
</reference>
<feature type="region of interest" description="Disordered" evidence="1">
    <location>
        <begin position="189"/>
        <end position="304"/>
    </location>
</feature>
<feature type="region of interest" description="Disordered" evidence="1">
    <location>
        <begin position="1"/>
        <end position="71"/>
    </location>
</feature>
<feature type="compositionally biased region" description="Acidic residues" evidence="1">
    <location>
        <begin position="279"/>
        <end position="304"/>
    </location>
</feature>
<accession>A0A8K0VW04</accession>
<evidence type="ECO:0000313" key="3">
    <source>
        <dbReference type="Proteomes" id="UP000813461"/>
    </source>
</evidence>
<organism evidence="2 3">
    <name type="scientific">Paraphoma chrysanthemicola</name>
    <dbReference type="NCBI Taxonomy" id="798071"/>
    <lineage>
        <taxon>Eukaryota</taxon>
        <taxon>Fungi</taxon>
        <taxon>Dikarya</taxon>
        <taxon>Ascomycota</taxon>
        <taxon>Pezizomycotina</taxon>
        <taxon>Dothideomycetes</taxon>
        <taxon>Pleosporomycetidae</taxon>
        <taxon>Pleosporales</taxon>
        <taxon>Pleosporineae</taxon>
        <taxon>Phaeosphaeriaceae</taxon>
        <taxon>Paraphoma</taxon>
    </lineage>
</organism>
<keyword evidence="3" id="KW-1185">Reference proteome</keyword>
<comment type="caution">
    <text evidence="2">The sequence shown here is derived from an EMBL/GenBank/DDBJ whole genome shotgun (WGS) entry which is preliminary data.</text>
</comment>